<evidence type="ECO:0000256" key="6">
    <source>
        <dbReference type="ARBA" id="ARBA00022777"/>
    </source>
</evidence>
<dbReference type="InterPro" id="IPR029016">
    <property type="entry name" value="GAF-like_dom_sf"/>
</dbReference>
<dbReference type="SMART" id="SM00911">
    <property type="entry name" value="HWE_HK"/>
    <property type="match status" value="1"/>
</dbReference>
<dbReference type="Gene3D" id="3.30.450.40">
    <property type="match status" value="2"/>
</dbReference>
<dbReference type="EMBL" id="JACHBU010000001">
    <property type="protein sequence ID" value="MBB6507203.1"/>
    <property type="molecule type" value="Genomic_DNA"/>
</dbReference>
<evidence type="ECO:0000256" key="1">
    <source>
        <dbReference type="ARBA" id="ARBA00000085"/>
    </source>
</evidence>
<name>A0A7X0JGL6_9HYPH</name>
<keyword evidence="7" id="KW-0067">ATP-binding</keyword>
<dbReference type="InterPro" id="IPR011102">
    <property type="entry name" value="Sig_transdc_His_kinase_HWE"/>
</dbReference>
<keyword evidence="5" id="KW-0547">Nucleotide-binding</keyword>
<comment type="catalytic activity">
    <reaction evidence="1">
        <text>ATP + protein L-histidine = ADP + protein N-phospho-L-histidine.</text>
        <dbReference type="EC" id="2.7.13.3"/>
    </reaction>
</comment>
<evidence type="ECO:0000256" key="2">
    <source>
        <dbReference type="ARBA" id="ARBA00012438"/>
    </source>
</evidence>
<evidence type="ECO:0000259" key="8">
    <source>
        <dbReference type="PROSITE" id="PS50113"/>
    </source>
</evidence>
<evidence type="ECO:0000256" key="3">
    <source>
        <dbReference type="ARBA" id="ARBA00022553"/>
    </source>
</evidence>
<dbReference type="AlphaFoldDB" id="A0A7X0JGL6"/>
<evidence type="ECO:0000256" key="4">
    <source>
        <dbReference type="ARBA" id="ARBA00022679"/>
    </source>
</evidence>
<dbReference type="PANTHER" id="PTHR43102:SF2">
    <property type="entry name" value="GAF DOMAIN-CONTAINING PROTEIN"/>
    <property type="match status" value="1"/>
</dbReference>
<dbReference type="SUPFAM" id="SSF55781">
    <property type="entry name" value="GAF domain-like"/>
    <property type="match status" value="2"/>
</dbReference>
<dbReference type="EC" id="2.7.13.3" evidence="2"/>
<dbReference type="InterPro" id="IPR036890">
    <property type="entry name" value="HATPase_C_sf"/>
</dbReference>
<evidence type="ECO:0000256" key="5">
    <source>
        <dbReference type="ARBA" id="ARBA00022741"/>
    </source>
</evidence>
<dbReference type="Proteomes" id="UP000585437">
    <property type="component" value="Unassembled WGS sequence"/>
</dbReference>
<dbReference type="SMART" id="SM00065">
    <property type="entry name" value="GAF"/>
    <property type="match status" value="2"/>
</dbReference>
<dbReference type="Gene3D" id="3.30.565.10">
    <property type="entry name" value="Histidine kinase-like ATPase, C-terminal domain"/>
    <property type="match status" value="1"/>
</dbReference>
<dbReference type="Pfam" id="PF07536">
    <property type="entry name" value="HWE_HK"/>
    <property type="match status" value="1"/>
</dbReference>
<keyword evidence="4" id="KW-0808">Transferase</keyword>
<dbReference type="GO" id="GO:0005524">
    <property type="term" value="F:ATP binding"/>
    <property type="evidence" value="ECO:0007669"/>
    <property type="project" value="UniProtKB-KW"/>
</dbReference>
<dbReference type="GO" id="GO:0004673">
    <property type="term" value="F:protein histidine kinase activity"/>
    <property type="evidence" value="ECO:0007669"/>
    <property type="project" value="UniProtKB-EC"/>
</dbReference>
<keyword evidence="3" id="KW-0597">Phosphoprotein</keyword>
<dbReference type="InterPro" id="IPR000700">
    <property type="entry name" value="PAS-assoc_C"/>
</dbReference>
<dbReference type="PROSITE" id="PS50113">
    <property type="entry name" value="PAC"/>
    <property type="match status" value="1"/>
</dbReference>
<evidence type="ECO:0000313" key="9">
    <source>
        <dbReference type="EMBL" id="MBB6507203.1"/>
    </source>
</evidence>
<dbReference type="PANTHER" id="PTHR43102">
    <property type="entry name" value="SLR1143 PROTEIN"/>
    <property type="match status" value="1"/>
</dbReference>
<sequence length="668" mass="73340">MLIADLDEHAALLDRLEALEAYDIMDSPSEPEFDGIVQIATALCKAPVALISLVDAERQWFKARVGFSPSETPLSQSVCRHALASSDLLIIPDLKDDPRTRDNTLVTGEPFIRFYAGAPLITPDNITIGSLCVIDSVPRPHGLDNEQREGLRALAGQVIALFEARRLSQRKDDLFRRQKSLTSHMRAAANETLAAQEAGGVGTFEVDIETGQAKTSPAFCRIFHLPVAPIYPSSLFEGMVVESDRGLQSSDLGRREATDSLDVEYRINTDVGIRWISRTASFVHDESGRPIKMIGAVKDVTVIKRAAARVQALLDLGDRLNHLTDTESMAMAAADLMAKALDATRAGFGIVNLADETVLMQPEWTAPGVLSLSGRHHFRDYGSFINDLRLGNPVVIPDVTQDPRTRDNAQALLDLDIRVLVNVPIMDQGRFNLVVFAHHTHPYAWSTEELAFLRSFGDRIQAAIARVHAEAEQMVLQRELGHRLKNTLAMVQAIASQTLRPVKERNHVDAFERRLHALSTAHEILLERNWSSAPVSNVVEKTLDRLSVRERIDIVGDPIMLGPKGTLSLSLVLHELATNAIKYGSLSNTTGRVAINWHVEGEGDLSSFNFSWQESGGPQVAEPQANGFGSKLIRMGLAGTGGVNVRYEPSGFVAQMHASLPQLQQADI</sequence>
<accession>A0A7X0JGL6</accession>
<reference evidence="9 10" key="1">
    <citation type="submission" date="2020-08" db="EMBL/GenBank/DDBJ databases">
        <title>The Agave Microbiome: Exploring the role of microbial communities in plant adaptations to desert environments.</title>
        <authorList>
            <person name="Partida-Martinez L.P."/>
        </authorList>
    </citation>
    <scope>NUCLEOTIDE SEQUENCE [LARGE SCALE GENOMIC DNA]</scope>
    <source>
        <strain evidence="9 10">AS3.12</strain>
    </source>
</reference>
<protein>
    <recommendedName>
        <fullName evidence="2">histidine kinase</fullName>
        <ecNumber evidence="2">2.7.13.3</ecNumber>
    </recommendedName>
</protein>
<proteinExistence type="predicted"/>
<keyword evidence="10" id="KW-1185">Reference proteome</keyword>
<evidence type="ECO:0000313" key="10">
    <source>
        <dbReference type="Proteomes" id="UP000585437"/>
    </source>
</evidence>
<dbReference type="InterPro" id="IPR003018">
    <property type="entry name" value="GAF"/>
</dbReference>
<dbReference type="InterPro" id="IPR035965">
    <property type="entry name" value="PAS-like_dom_sf"/>
</dbReference>
<dbReference type="Pfam" id="PF01590">
    <property type="entry name" value="GAF"/>
    <property type="match status" value="2"/>
</dbReference>
<keyword evidence="6 9" id="KW-0418">Kinase</keyword>
<evidence type="ECO:0000256" key="7">
    <source>
        <dbReference type="ARBA" id="ARBA00022840"/>
    </source>
</evidence>
<dbReference type="RefSeq" id="WP_184653651.1">
    <property type="nucleotide sequence ID" value="NZ_JACHBU010000001.1"/>
</dbReference>
<dbReference type="SUPFAM" id="SSF55785">
    <property type="entry name" value="PYP-like sensor domain (PAS domain)"/>
    <property type="match status" value="1"/>
</dbReference>
<gene>
    <name evidence="9" type="ORF">F4695_000522</name>
</gene>
<feature type="domain" description="PAC" evidence="8">
    <location>
        <begin position="259"/>
        <end position="312"/>
    </location>
</feature>
<comment type="caution">
    <text evidence="9">The sequence shown here is derived from an EMBL/GenBank/DDBJ whole genome shotgun (WGS) entry which is preliminary data.</text>
</comment>
<dbReference type="Gene3D" id="3.30.450.20">
    <property type="entry name" value="PAS domain"/>
    <property type="match status" value="1"/>
</dbReference>
<organism evidence="9 10">
    <name type="scientific">Rhizobium soli</name>
    <dbReference type="NCBI Taxonomy" id="424798"/>
    <lineage>
        <taxon>Bacteria</taxon>
        <taxon>Pseudomonadati</taxon>
        <taxon>Pseudomonadota</taxon>
        <taxon>Alphaproteobacteria</taxon>
        <taxon>Hyphomicrobiales</taxon>
        <taxon>Rhizobiaceae</taxon>
        <taxon>Rhizobium/Agrobacterium group</taxon>
        <taxon>Rhizobium</taxon>
    </lineage>
</organism>